<dbReference type="SUPFAM" id="SSF52540">
    <property type="entry name" value="P-loop containing nucleoside triphosphate hydrolases"/>
    <property type="match status" value="1"/>
</dbReference>
<dbReference type="RefSeq" id="WP_106348945.1">
    <property type="nucleotide sequence ID" value="NZ_PVUE01000007.1"/>
</dbReference>
<dbReference type="PRINTS" id="PR00038">
    <property type="entry name" value="HTHLUXR"/>
</dbReference>
<dbReference type="Pfam" id="PF00196">
    <property type="entry name" value="GerE"/>
    <property type="match status" value="1"/>
</dbReference>
<dbReference type="OrthoDB" id="134933at2"/>
<protein>
    <submittedName>
        <fullName evidence="4">Regulatory LuxR family protein</fullName>
    </submittedName>
</protein>
<dbReference type="GO" id="GO:0005737">
    <property type="term" value="C:cytoplasm"/>
    <property type="evidence" value="ECO:0007669"/>
    <property type="project" value="TreeGrafter"/>
</dbReference>
<dbReference type="GO" id="GO:0005524">
    <property type="term" value="F:ATP binding"/>
    <property type="evidence" value="ECO:0007669"/>
    <property type="project" value="UniProtKB-KW"/>
</dbReference>
<dbReference type="Gene3D" id="1.25.40.10">
    <property type="entry name" value="Tetratricopeptide repeat domain"/>
    <property type="match status" value="1"/>
</dbReference>
<evidence type="ECO:0000256" key="1">
    <source>
        <dbReference type="ARBA" id="ARBA00022741"/>
    </source>
</evidence>
<dbReference type="InterPro" id="IPR036388">
    <property type="entry name" value="WH-like_DNA-bd_sf"/>
</dbReference>
<dbReference type="Gene3D" id="1.10.10.10">
    <property type="entry name" value="Winged helix-like DNA-binding domain superfamily/Winged helix DNA-binding domain"/>
    <property type="match status" value="1"/>
</dbReference>
<dbReference type="InterPro" id="IPR011990">
    <property type="entry name" value="TPR-like_helical_dom_sf"/>
</dbReference>
<dbReference type="SUPFAM" id="SSF46894">
    <property type="entry name" value="C-terminal effector domain of the bipartite response regulators"/>
    <property type="match status" value="1"/>
</dbReference>
<dbReference type="SMART" id="SM00421">
    <property type="entry name" value="HTH_LUXR"/>
    <property type="match status" value="1"/>
</dbReference>
<keyword evidence="2" id="KW-0067">ATP-binding</keyword>
<dbReference type="GO" id="GO:0004016">
    <property type="term" value="F:adenylate cyclase activity"/>
    <property type="evidence" value="ECO:0007669"/>
    <property type="project" value="TreeGrafter"/>
</dbReference>
<dbReference type="AlphaFoldDB" id="A0A2T1A077"/>
<gene>
    <name evidence="4" type="ORF">CLV47_107128</name>
</gene>
<organism evidence="4 5">
    <name type="scientific">Antricoccus suffuscus</name>
    <dbReference type="NCBI Taxonomy" id="1629062"/>
    <lineage>
        <taxon>Bacteria</taxon>
        <taxon>Bacillati</taxon>
        <taxon>Actinomycetota</taxon>
        <taxon>Actinomycetes</taxon>
        <taxon>Geodermatophilales</taxon>
        <taxon>Antricoccaceae</taxon>
        <taxon>Antricoccus</taxon>
    </lineage>
</organism>
<dbReference type="InterPro" id="IPR027417">
    <property type="entry name" value="P-loop_NTPase"/>
</dbReference>
<keyword evidence="5" id="KW-1185">Reference proteome</keyword>
<keyword evidence="1" id="KW-0547">Nucleotide-binding</keyword>
<evidence type="ECO:0000313" key="4">
    <source>
        <dbReference type="EMBL" id="PRZ42000.1"/>
    </source>
</evidence>
<name>A0A2T1A077_9ACTN</name>
<dbReference type="InterPro" id="IPR016032">
    <property type="entry name" value="Sig_transdc_resp-reg_C-effctor"/>
</dbReference>
<dbReference type="GO" id="GO:0006355">
    <property type="term" value="P:regulation of DNA-templated transcription"/>
    <property type="evidence" value="ECO:0007669"/>
    <property type="project" value="InterPro"/>
</dbReference>
<dbReference type="InterPro" id="IPR041664">
    <property type="entry name" value="AAA_16"/>
</dbReference>
<dbReference type="EMBL" id="PVUE01000007">
    <property type="protein sequence ID" value="PRZ42000.1"/>
    <property type="molecule type" value="Genomic_DNA"/>
</dbReference>
<reference evidence="4 5" key="1">
    <citation type="submission" date="2018-03" db="EMBL/GenBank/DDBJ databases">
        <title>Genomic Encyclopedia of Archaeal and Bacterial Type Strains, Phase II (KMG-II): from individual species to whole genera.</title>
        <authorList>
            <person name="Goeker M."/>
        </authorList>
    </citation>
    <scope>NUCLEOTIDE SEQUENCE [LARGE SCALE GENOMIC DNA]</scope>
    <source>
        <strain evidence="4 5">DSM 100065</strain>
    </source>
</reference>
<dbReference type="PANTHER" id="PTHR16305:SF35">
    <property type="entry name" value="TRANSCRIPTIONAL ACTIVATOR DOMAIN"/>
    <property type="match status" value="1"/>
</dbReference>
<evidence type="ECO:0000259" key="3">
    <source>
        <dbReference type="PROSITE" id="PS50043"/>
    </source>
</evidence>
<comment type="caution">
    <text evidence="4">The sequence shown here is derived from an EMBL/GenBank/DDBJ whole genome shotgun (WGS) entry which is preliminary data.</text>
</comment>
<dbReference type="Gene3D" id="3.40.50.300">
    <property type="entry name" value="P-loop containing nucleotide triphosphate hydrolases"/>
    <property type="match status" value="1"/>
</dbReference>
<evidence type="ECO:0000313" key="5">
    <source>
        <dbReference type="Proteomes" id="UP000237752"/>
    </source>
</evidence>
<dbReference type="Pfam" id="PF13191">
    <property type="entry name" value="AAA_16"/>
    <property type="match status" value="1"/>
</dbReference>
<proteinExistence type="predicted"/>
<sequence>MGDTGTADFVGRQGELRVLDDALNRARRGQPAIVLVEGSAGVGKTALVRRFLSGSTNVRSLWASGDEGEIGLEFGVIEQLWAALPPSVTETRTAASGVDSLAVGADLLATIGMLEQQAPVVLVVDDLHWADAASARALLFAVRRLRRDEILVVLAARPDALGRFGDGWRRTLADGELTRLIQVGGLDSVEVGELAAAHGQALVPHDGERLRAHTAGNPLYISELLAELPAGALQSGALELPAPRSYASSVLTRVGRLSPSAQSLVAAAAVLGGRPPLRVAALICAADNPLAAAEEAAGAGLLLITDGPSGTEIGFVHPLMRVATYDNLSGPQRRALHRAAAGLFESPSSFRHRVAATGGVDARLAAQLRAAAAHELADGALSSAAKYLALACRVEPDPTAADLCLYRAVEILLVAGEVHAADAYAEQVRARPASAYRRYVTALLNTPNGGLDWAVTELRAVIEQTSPDADPDLYARAASALAYLYATLGDDEQTIAWARRARTVPDRAMIADSLTRQALAWSYARLGRFSQSLAMLVNLAPENARPMAFETELRAVRGVVRNWSGDLPGALADLHAVEGWVRNGHPVTDISLVYASLAEAEFRSGAWDAAATHIELALSLAEDLDYGWYLSYTHSVAAHLYAARGADGYATVHADAARRTAGAGPVAEGLAYAALAEAHRAWALRDWPAVSVALRPLHEAIGKSAADYPNLVLWRYRLAEAWIGQDKVGEALGLLDQAPRAPWGGAHRADRVRLYALALQRRGDRTAARDAFAAEMAHMQDTPATFAEALLALDFGRLLIETGQFAAAATPLRAAREKLHLLGATRLQDACDVALRTCGADSDGVPHAAPRLDALTPREQVVARLVANGATNREVAADLYLSVKGVEYHLGNIFPKLGITSRRQLRSVVDNRSQPNP</sequence>
<feature type="domain" description="HTH luxR-type" evidence="3">
    <location>
        <begin position="848"/>
        <end position="913"/>
    </location>
</feature>
<dbReference type="PROSITE" id="PS50043">
    <property type="entry name" value="HTH_LUXR_2"/>
    <property type="match status" value="1"/>
</dbReference>
<dbReference type="Proteomes" id="UP000237752">
    <property type="component" value="Unassembled WGS sequence"/>
</dbReference>
<evidence type="ECO:0000256" key="2">
    <source>
        <dbReference type="ARBA" id="ARBA00022840"/>
    </source>
</evidence>
<dbReference type="PANTHER" id="PTHR16305">
    <property type="entry name" value="TESTICULAR SOLUBLE ADENYLYL CYCLASE"/>
    <property type="match status" value="1"/>
</dbReference>
<dbReference type="InterPro" id="IPR000792">
    <property type="entry name" value="Tscrpt_reg_LuxR_C"/>
</dbReference>
<accession>A0A2T1A077</accession>
<dbReference type="CDD" id="cd06170">
    <property type="entry name" value="LuxR_C_like"/>
    <property type="match status" value="1"/>
</dbReference>
<dbReference type="GO" id="GO:0003677">
    <property type="term" value="F:DNA binding"/>
    <property type="evidence" value="ECO:0007669"/>
    <property type="project" value="InterPro"/>
</dbReference>